<keyword evidence="7" id="KW-0175">Coiled coil</keyword>
<evidence type="ECO:0000256" key="7">
    <source>
        <dbReference type="SAM" id="Coils"/>
    </source>
</evidence>
<sequence>MPVLSELCSICYAEPKYKCPRCGARTCSVTCIQKHKKRRNCDGQRDPTAFVPVTQLRTAAGVDHDYNFLASIERARQRSEKDIIEARRLLSEKELRPANEEKQFRKVWHGDELRHLPVAPSSSFQSHGQGRPHHQQNEADTVIADGFDKHVRRRLRILDIDAVAMPKGLARRKENTTAWNRRTLSVNWQVEWFIFSASVPEHTTQPTRILHKILEGKPLNAALASTLEWHRGQLDRQNRGAQDNNDDDNDPEPSADEDAPARPKKKKKAKNWKKRRLQELLATELPTQDWASGTWPSSPYTLQYPLTGAWSRTASSAAVPMTSDELIADYARWRFFLLAPSTPKDNKSSKQPGSSNITTSSNKILIPLSSTETLATALAGRTILEFPTLYVLPPLPSGQQQQLPEGFALGSTERRNPKPKEEENNNNSGDEQQDASRSAVRAPLSQKQAFQRELRNQRNNNDTQNTRNKNNDNSSNNKRRGAAGPFPGGRPEKRARFERHGGCGQPGGEEGEVVEPHEVEEGEVEAEEGEVNSDGDEVMMGGGGEQQQQQQQQQQSYGEENESKPATKSLGGLLVDYDSEGMLD</sequence>
<dbReference type="GO" id="GO:0048254">
    <property type="term" value="P:snoRNA localization"/>
    <property type="evidence" value="ECO:0007669"/>
    <property type="project" value="TreeGrafter"/>
</dbReference>
<dbReference type="Proteomes" id="UP001174934">
    <property type="component" value="Unassembled WGS sequence"/>
</dbReference>
<evidence type="ECO:0000256" key="6">
    <source>
        <dbReference type="PROSITE-ProRule" id="PRU00453"/>
    </source>
</evidence>
<dbReference type="Gene3D" id="3.30.60.190">
    <property type="match status" value="1"/>
</dbReference>
<evidence type="ECO:0000256" key="2">
    <source>
        <dbReference type="ARBA" id="ARBA00022771"/>
    </source>
</evidence>
<dbReference type="EMBL" id="JAULSR010000001">
    <property type="protein sequence ID" value="KAK0634964.1"/>
    <property type="molecule type" value="Genomic_DNA"/>
</dbReference>
<dbReference type="GO" id="GO:0070761">
    <property type="term" value="C:pre-snoRNP complex"/>
    <property type="evidence" value="ECO:0007669"/>
    <property type="project" value="TreeGrafter"/>
</dbReference>
<dbReference type="GO" id="GO:0000492">
    <property type="term" value="P:box C/D snoRNP assembly"/>
    <property type="evidence" value="ECO:0007669"/>
    <property type="project" value="TreeGrafter"/>
</dbReference>
<dbReference type="GO" id="GO:0005634">
    <property type="term" value="C:nucleus"/>
    <property type="evidence" value="ECO:0007669"/>
    <property type="project" value="TreeGrafter"/>
</dbReference>
<feature type="compositionally biased region" description="Basic and acidic residues" evidence="8">
    <location>
        <begin position="490"/>
        <end position="501"/>
    </location>
</feature>
<dbReference type="AlphaFoldDB" id="A0AA39XJ44"/>
<evidence type="ECO:0000256" key="8">
    <source>
        <dbReference type="SAM" id="MobiDB-lite"/>
    </source>
</evidence>
<feature type="coiled-coil region" evidence="7">
    <location>
        <begin position="69"/>
        <end position="96"/>
    </location>
</feature>
<evidence type="ECO:0000259" key="9">
    <source>
        <dbReference type="PROSITE" id="PS51083"/>
    </source>
</evidence>
<dbReference type="InterPro" id="IPR057721">
    <property type="entry name" value="BCD1_alpha/beta"/>
</dbReference>
<evidence type="ECO:0000256" key="1">
    <source>
        <dbReference type="ARBA" id="ARBA00022723"/>
    </source>
</evidence>
<name>A0AA39XJ44_9PEZI</name>
<dbReference type="Pfam" id="PF04438">
    <property type="entry name" value="zf-HIT"/>
    <property type="match status" value="1"/>
</dbReference>
<accession>A0AA39XJ44</accession>
<keyword evidence="11" id="KW-1185">Reference proteome</keyword>
<feature type="domain" description="HIT-type" evidence="9">
    <location>
        <begin position="8"/>
        <end position="41"/>
    </location>
</feature>
<feature type="compositionally biased region" description="Basic and acidic residues" evidence="8">
    <location>
        <begin position="412"/>
        <end position="423"/>
    </location>
</feature>
<evidence type="ECO:0000256" key="5">
    <source>
        <dbReference type="ARBA" id="ARBA00049654"/>
    </source>
</evidence>
<comment type="caution">
    <text evidence="10">The sequence shown here is derived from an EMBL/GenBank/DDBJ whole genome shotgun (WGS) entry which is preliminary data.</text>
</comment>
<dbReference type="PANTHER" id="PTHR13483">
    <property type="entry name" value="BOX C_D SNORNA PROTEIN 1-RELATED"/>
    <property type="match status" value="1"/>
</dbReference>
<feature type="compositionally biased region" description="Acidic residues" evidence="8">
    <location>
        <begin position="244"/>
        <end position="258"/>
    </location>
</feature>
<keyword evidence="2 6" id="KW-0863">Zinc-finger</keyword>
<keyword evidence="3" id="KW-0862">Zinc</keyword>
<evidence type="ECO:0000313" key="11">
    <source>
        <dbReference type="Proteomes" id="UP001174934"/>
    </source>
</evidence>
<proteinExistence type="inferred from homology"/>
<comment type="similarity">
    <text evidence="5">Belongs to the BCD1 family.</text>
</comment>
<keyword evidence="1" id="KW-0479">Metal-binding</keyword>
<feature type="compositionally biased region" description="Polar residues" evidence="8">
    <location>
        <begin position="349"/>
        <end position="360"/>
    </location>
</feature>
<dbReference type="GO" id="GO:0008270">
    <property type="term" value="F:zinc ion binding"/>
    <property type="evidence" value="ECO:0007669"/>
    <property type="project" value="UniProtKB-UniRule"/>
</dbReference>
<evidence type="ECO:0000313" key="10">
    <source>
        <dbReference type="EMBL" id="KAK0634964.1"/>
    </source>
</evidence>
<dbReference type="SUPFAM" id="SSF144232">
    <property type="entry name" value="HIT/MYND zinc finger-like"/>
    <property type="match status" value="1"/>
</dbReference>
<feature type="compositionally biased region" description="Basic residues" evidence="8">
    <location>
        <begin position="262"/>
        <end position="273"/>
    </location>
</feature>
<feature type="region of interest" description="Disordered" evidence="8">
    <location>
        <begin position="235"/>
        <end position="273"/>
    </location>
</feature>
<feature type="region of interest" description="Disordered" evidence="8">
    <location>
        <begin position="409"/>
        <end position="584"/>
    </location>
</feature>
<evidence type="ECO:0000256" key="3">
    <source>
        <dbReference type="ARBA" id="ARBA00022833"/>
    </source>
</evidence>
<dbReference type="PANTHER" id="PTHR13483:SF11">
    <property type="entry name" value="ZINC FINGER HIT DOMAIN-CONTAINING PROTEIN 3"/>
    <property type="match status" value="1"/>
</dbReference>
<gene>
    <name evidence="10" type="ORF">B0T17DRAFT_586615</name>
</gene>
<dbReference type="InterPro" id="IPR007529">
    <property type="entry name" value="Znf_HIT"/>
</dbReference>
<dbReference type="GO" id="GO:0000463">
    <property type="term" value="P:maturation of LSU-rRNA from tricistronic rRNA transcript (SSU-rRNA, 5.8S rRNA, LSU-rRNA)"/>
    <property type="evidence" value="ECO:0007669"/>
    <property type="project" value="TreeGrafter"/>
</dbReference>
<feature type="region of interest" description="Disordered" evidence="8">
    <location>
        <begin position="341"/>
        <end position="360"/>
    </location>
</feature>
<organism evidence="10 11">
    <name type="scientific">Bombardia bombarda</name>
    <dbReference type="NCBI Taxonomy" id="252184"/>
    <lineage>
        <taxon>Eukaryota</taxon>
        <taxon>Fungi</taxon>
        <taxon>Dikarya</taxon>
        <taxon>Ascomycota</taxon>
        <taxon>Pezizomycotina</taxon>
        <taxon>Sordariomycetes</taxon>
        <taxon>Sordariomycetidae</taxon>
        <taxon>Sordariales</taxon>
        <taxon>Lasiosphaeriaceae</taxon>
        <taxon>Bombardia</taxon>
    </lineage>
</organism>
<dbReference type="Pfam" id="PF25790">
    <property type="entry name" value="BCD1"/>
    <property type="match status" value="1"/>
</dbReference>
<reference evidence="10" key="1">
    <citation type="submission" date="2023-06" db="EMBL/GenBank/DDBJ databases">
        <title>Genome-scale phylogeny and comparative genomics of the fungal order Sordariales.</title>
        <authorList>
            <consortium name="Lawrence Berkeley National Laboratory"/>
            <person name="Hensen N."/>
            <person name="Bonometti L."/>
            <person name="Westerberg I."/>
            <person name="Brannstrom I.O."/>
            <person name="Guillou S."/>
            <person name="Cros-Aarteil S."/>
            <person name="Calhoun S."/>
            <person name="Haridas S."/>
            <person name="Kuo A."/>
            <person name="Mondo S."/>
            <person name="Pangilinan J."/>
            <person name="Riley R."/>
            <person name="LaButti K."/>
            <person name="Andreopoulos B."/>
            <person name="Lipzen A."/>
            <person name="Chen C."/>
            <person name="Yanf M."/>
            <person name="Daum C."/>
            <person name="Ng V."/>
            <person name="Clum A."/>
            <person name="Steindorff A."/>
            <person name="Ohm R."/>
            <person name="Martin F."/>
            <person name="Silar P."/>
            <person name="Natvig D."/>
            <person name="Lalanne C."/>
            <person name="Gautier V."/>
            <person name="Ament-velasquez S.L."/>
            <person name="Kruys A."/>
            <person name="Hutchinson M.I."/>
            <person name="Powell A.J."/>
            <person name="Barry K."/>
            <person name="Miller A.N."/>
            <person name="Grigoriev I.V."/>
            <person name="Debuchy R."/>
            <person name="Gladieux P."/>
            <person name="Thoren M.H."/>
            <person name="Johannesson H."/>
        </authorList>
    </citation>
    <scope>NUCLEOTIDE SEQUENCE</scope>
    <source>
        <strain evidence="10">SMH3391-2</strain>
    </source>
</reference>
<dbReference type="PROSITE" id="PS51083">
    <property type="entry name" value="ZF_HIT"/>
    <property type="match status" value="1"/>
</dbReference>
<protein>
    <recommendedName>
        <fullName evidence="9">HIT-type domain-containing protein</fullName>
    </recommendedName>
</protein>
<feature type="compositionally biased region" description="Acidic residues" evidence="8">
    <location>
        <begin position="520"/>
        <end position="537"/>
    </location>
</feature>
<feature type="compositionally biased region" description="Low complexity" evidence="8">
    <location>
        <begin position="457"/>
        <end position="476"/>
    </location>
</feature>
<dbReference type="InterPro" id="IPR051639">
    <property type="entry name" value="BCD1"/>
</dbReference>
<dbReference type="CDD" id="cd23023">
    <property type="entry name" value="zf-HIT_BCD1"/>
    <property type="match status" value="1"/>
</dbReference>
<feature type="compositionally biased region" description="Low complexity" evidence="8">
    <location>
        <begin position="546"/>
        <end position="555"/>
    </location>
</feature>
<comment type="function">
    <text evidence="4">Required for box C/D snoRNAs accumulation involved in snoRNA processing, snoRNA transport to the nucleolus and ribosome biogenesis.</text>
</comment>
<evidence type="ECO:0000256" key="4">
    <source>
        <dbReference type="ARBA" id="ARBA00049598"/>
    </source>
</evidence>
<feature type="region of interest" description="Disordered" evidence="8">
    <location>
        <begin position="118"/>
        <end position="138"/>
    </location>
</feature>